<dbReference type="EMBL" id="JAHBCI010000001">
    <property type="protein sequence ID" value="KAG9506524.1"/>
    <property type="molecule type" value="Genomic_DNA"/>
</dbReference>
<evidence type="ECO:0000313" key="2">
    <source>
        <dbReference type="Proteomes" id="UP000827133"/>
    </source>
</evidence>
<dbReference type="PANTHER" id="PTHR43563">
    <property type="entry name" value="AMINE OXIDASE"/>
    <property type="match status" value="1"/>
</dbReference>
<protein>
    <recommendedName>
        <fullName evidence="3">Amine oxidase domain-containing protein</fullName>
    </recommendedName>
</protein>
<organism evidence="1 2">
    <name type="scientific">Fusarium musae</name>
    <dbReference type="NCBI Taxonomy" id="1042133"/>
    <lineage>
        <taxon>Eukaryota</taxon>
        <taxon>Fungi</taxon>
        <taxon>Dikarya</taxon>
        <taxon>Ascomycota</taxon>
        <taxon>Pezizomycotina</taxon>
        <taxon>Sordariomycetes</taxon>
        <taxon>Hypocreomycetidae</taxon>
        <taxon>Hypocreales</taxon>
        <taxon>Nectriaceae</taxon>
        <taxon>Fusarium</taxon>
    </lineage>
</organism>
<dbReference type="RefSeq" id="XP_044685523.1">
    <property type="nucleotide sequence ID" value="XM_044817821.1"/>
</dbReference>
<dbReference type="InterPro" id="IPR050703">
    <property type="entry name" value="Flavin_MAO"/>
</dbReference>
<dbReference type="SUPFAM" id="SSF51905">
    <property type="entry name" value="FAD/NAD(P)-binding domain"/>
    <property type="match status" value="1"/>
</dbReference>
<dbReference type="Pfam" id="PF13450">
    <property type="entry name" value="NAD_binding_8"/>
    <property type="match status" value="1"/>
</dbReference>
<dbReference type="PANTHER" id="PTHR43563:SF1">
    <property type="entry name" value="AMINE OXIDASE [FLAVIN-CONTAINING] B"/>
    <property type="match status" value="1"/>
</dbReference>
<evidence type="ECO:0008006" key="3">
    <source>
        <dbReference type="Google" id="ProtNLM"/>
    </source>
</evidence>
<comment type="caution">
    <text evidence="1">The sequence shown here is derived from an EMBL/GenBank/DDBJ whole genome shotgun (WGS) entry which is preliminary data.</text>
</comment>
<name>A0A9P8IUQ1_9HYPO</name>
<dbReference type="AlphaFoldDB" id="A0A9P8IUQ1"/>
<dbReference type="InterPro" id="IPR036188">
    <property type="entry name" value="FAD/NAD-bd_sf"/>
</dbReference>
<gene>
    <name evidence="1" type="ORF">J7337_000056</name>
</gene>
<reference evidence="1" key="1">
    <citation type="journal article" date="2021" name="Mol. Plant Microbe Interact.">
        <title>Telomere to telomere genome assembly of Fusarium musae F31, causal agent of crown rot disease of banana.</title>
        <authorList>
            <person name="Degradi L."/>
            <person name="Tava V."/>
            <person name="Kunova A."/>
            <person name="Cortesi P."/>
            <person name="Saracchi M."/>
            <person name="Pasquali M."/>
        </authorList>
    </citation>
    <scope>NUCLEOTIDE SEQUENCE</scope>
    <source>
        <strain evidence="1">F31</strain>
    </source>
</reference>
<dbReference type="Proteomes" id="UP000827133">
    <property type="component" value="Unassembled WGS sequence"/>
</dbReference>
<evidence type="ECO:0000313" key="1">
    <source>
        <dbReference type="EMBL" id="KAG9506524.1"/>
    </source>
</evidence>
<dbReference type="GeneID" id="68307913"/>
<proteinExistence type="predicted"/>
<sequence>MTPKTKDGHIWEPHTGFQKGLDSDAVISPQRSISSINKIFDVIVIGAGYAGLAAARDLSQLNHSVLLIEARDRIGGRTYTAKKDGMKDLCESQYLADTLEDSFTRWEGLGSLIIWATCLEK</sequence>
<dbReference type="Gene3D" id="3.50.50.60">
    <property type="entry name" value="FAD/NAD(P)-binding domain"/>
    <property type="match status" value="1"/>
</dbReference>
<accession>A0A9P8IUQ1</accession>
<dbReference type="KEGG" id="fmu:J7337_000056"/>
<dbReference type="GO" id="GO:0016491">
    <property type="term" value="F:oxidoreductase activity"/>
    <property type="evidence" value="ECO:0007669"/>
    <property type="project" value="UniProtKB-ARBA"/>
</dbReference>
<keyword evidence="2" id="KW-1185">Reference proteome</keyword>